<sequence>MPALPSPPPFSPAFNAAQIIGLAVFIVVVVVMCGLYLVALHIGDKVAERRARVMDIEAASKPSSIAVHEQSHVMSTKQKAAAAVLVAARAKLPVKAKGIAPVPVVSLTGSKLVLKMTHLGPNPVSVRFGSREARVRPGPSPLRTVVFFASPLPAPVSAHIFPVSPSLAQTLAQFVFKAYQLHDSDSEDSDDDTSHELFDFDGLRMVRPSEHSWMPVRAGTRRPTPAILGASKTANRSRDQEISLDSFKRTSVVNTKRSPFVNKRANKENGVATIQPLPRALFAQ</sequence>
<dbReference type="EMBL" id="JARKIE010000192">
    <property type="protein sequence ID" value="KAJ7668870.1"/>
    <property type="molecule type" value="Genomic_DNA"/>
</dbReference>
<accession>A0AAD7CYR1</accession>
<evidence type="ECO:0000313" key="4">
    <source>
        <dbReference type="Proteomes" id="UP001221757"/>
    </source>
</evidence>
<organism evidence="3 4">
    <name type="scientific">Mycena rosella</name>
    <name type="common">Pink bonnet</name>
    <name type="synonym">Agaricus rosellus</name>
    <dbReference type="NCBI Taxonomy" id="1033263"/>
    <lineage>
        <taxon>Eukaryota</taxon>
        <taxon>Fungi</taxon>
        <taxon>Dikarya</taxon>
        <taxon>Basidiomycota</taxon>
        <taxon>Agaricomycotina</taxon>
        <taxon>Agaricomycetes</taxon>
        <taxon>Agaricomycetidae</taxon>
        <taxon>Agaricales</taxon>
        <taxon>Marasmiineae</taxon>
        <taxon>Mycenaceae</taxon>
        <taxon>Mycena</taxon>
    </lineage>
</organism>
<dbReference type="Proteomes" id="UP001221757">
    <property type="component" value="Unassembled WGS sequence"/>
</dbReference>
<feature type="region of interest" description="Disordered" evidence="1">
    <location>
        <begin position="215"/>
        <end position="240"/>
    </location>
</feature>
<protein>
    <recommendedName>
        <fullName evidence="5">Transmembrane protein</fullName>
    </recommendedName>
</protein>
<evidence type="ECO:0000256" key="2">
    <source>
        <dbReference type="SAM" id="Phobius"/>
    </source>
</evidence>
<comment type="caution">
    <text evidence="3">The sequence shown here is derived from an EMBL/GenBank/DDBJ whole genome shotgun (WGS) entry which is preliminary data.</text>
</comment>
<keyword evidence="2" id="KW-0812">Transmembrane</keyword>
<evidence type="ECO:0000256" key="1">
    <source>
        <dbReference type="SAM" id="MobiDB-lite"/>
    </source>
</evidence>
<reference evidence="3" key="1">
    <citation type="submission" date="2023-03" db="EMBL/GenBank/DDBJ databases">
        <title>Massive genome expansion in bonnet fungi (Mycena s.s.) driven by repeated elements and novel gene families across ecological guilds.</title>
        <authorList>
            <consortium name="Lawrence Berkeley National Laboratory"/>
            <person name="Harder C.B."/>
            <person name="Miyauchi S."/>
            <person name="Viragh M."/>
            <person name="Kuo A."/>
            <person name="Thoen E."/>
            <person name="Andreopoulos B."/>
            <person name="Lu D."/>
            <person name="Skrede I."/>
            <person name="Drula E."/>
            <person name="Henrissat B."/>
            <person name="Morin E."/>
            <person name="Kohler A."/>
            <person name="Barry K."/>
            <person name="LaButti K."/>
            <person name="Morin E."/>
            <person name="Salamov A."/>
            <person name="Lipzen A."/>
            <person name="Mereny Z."/>
            <person name="Hegedus B."/>
            <person name="Baldrian P."/>
            <person name="Stursova M."/>
            <person name="Weitz H."/>
            <person name="Taylor A."/>
            <person name="Grigoriev I.V."/>
            <person name="Nagy L.G."/>
            <person name="Martin F."/>
            <person name="Kauserud H."/>
        </authorList>
    </citation>
    <scope>NUCLEOTIDE SEQUENCE</scope>
    <source>
        <strain evidence="3">CBHHK067</strain>
    </source>
</reference>
<proteinExistence type="predicted"/>
<name>A0AAD7CYR1_MYCRO</name>
<evidence type="ECO:0008006" key="5">
    <source>
        <dbReference type="Google" id="ProtNLM"/>
    </source>
</evidence>
<keyword evidence="4" id="KW-1185">Reference proteome</keyword>
<keyword evidence="2" id="KW-1133">Transmembrane helix</keyword>
<dbReference type="AlphaFoldDB" id="A0AAD7CYR1"/>
<feature type="transmembrane region" description="Helical" evidence="2">
    <location>
        <begin position="20"/>
        <end position="42"/>
    </location>
</feature>
<keyword evidence="2" id="KW-0472">Membrane</keyword>
<gene>
    <name evidence="3" type="ORF">B0H17DRAFT_1209845</name>
</gene>
<evidence type="ECO:0000313" key="3">
    <source>
        <dbReference type="EMBL" id="KAJ7668870.1"/>
    </source>
</evidence>